<gene>
    <name evidence="1" type="ORF">BECKTUN1418D_GA0071000_10085</name>
    <name evidence="3" type="ORF">BECKTUN1418E_GA0071001_11065</name>
    <name evidence="2" type="ORF">BECKTUN1418F_GA0071002_11105</name>
</gene>
<name>A0A450ZTY1_9GAMM</name>
<evidence type="ECO:0000313" key="3">
    <source>
        <dbReference type="EMBL" id="VFK65363.1"/>
    </source>
</evidence>
<sequence>MNHPYTTITVLRWFLRTLHGNPIGRLRLRLFLFFSHFNTSALYDFIVFVVEARRAAPHIEIN</sequence>
<proteinExistence type="predicted"/>
<dbReference type="EMBL" id="CAADFY010000110">
    <property type="protein sequence ID" value="VFK57249.1"/>
    <property type="molecule type" value="Genomic_DNA"/>
</dbReference>
<reference evidence="2" key="1">
    <citation type="submission" date="2019-02" db="EMBL/GenBank/DDBJ databases">
        <authorList>
            <person name="Gruber-Vodicka R. H."/>
            <person name="Seah K. B. B."/>
        </authorList>
    </citation>
    <scope>NUCLEOTIDE SEQUENCE</scope>
    <source>
        <strain evidence="1">BECK_BY1</strain>
        <strain evidence="3">BECK_BY2</strain>
        <strain evidence="2">BECK_BY3</strain>
    </source>
</reference>
<organism evidence="2">
    <name type="scientific">Candidatus Kentrum sp. TUN</name>
    <dbReference type="NCBI Taxonomy" id="2126343"/>
    <lineage>
        <taxon>Bacteria</taxon>
        <taxon>Pseudomonadati</taxon>
        <taxon>Pseudomonadota</taxon>
        <taxon>Gammaproteobacteria</taxon>
        <taxon>Candidatus Kentrum</taxon>
    </lineage>
</organism>
<dbReference type="EMBL" id="CAADFV010000106">
    <property type="protein sequence ID" value="VFK65363.1"/>
    <property type="molecule type" value="Genomic_DNA"/>
</dbReference>
<evidence type="ECO:0000313" key="1">
    <source>
        <dbReference type="EMBL" id="VFK51439.1"/>
    </source>
</evidence>
<protein>
    <submittedName>
        <fullName evidence="2">Uncharacterized protein</fullName>
    </submittedName>
</protein>
<dbReference type="EMBL" id="CAADFX010000008">
    <property type="protein sequence ID" value="VFK51439.1"/>
    <property type="molecule type" value="Genomic_DNA"/>
</dbReference>
<accession>A0A450ZTY1</accession>
<dbReference type="AlphaFoldDB" id="A0A450ZTY1"/>
<evidence type="ECO:0000313" key="2">
    <source>
        <dbReference type="EMBL" id="VFK57249.1"/>
    </source>
</evidence>